<evidence type="ECO:0000256" key="1">
    <source>
        <dbReference type="ARBA" id="ARBA00005820"/>
    </source>
</evidence>
<dbReference type="EMBL" id="BAAAHQ010000021">
    <property type="protein sequence ID" value="GAA0933912.1"/>
    <property type="molecule type" value="Genomic_DNA"/>
</dbReference>
<dbReference type="RefSeq" id="WP_343951484.1">
    <property type="nucleotide sequence ID" value="NZ_BAAAHQ010000021.1"/>
</dbReference>
<dbReference type="InterPro" id="IPR016032">
    <property type="entry name" value="Sig_transdc_resp-reg_C-effctor"/>
</dbReference>
<keyword evidence="2 3" id="KW-0238">DNA-binding</keyword>
<dbReference type="InterPro" id="IPR011990">
    <property type="entry name" value="TPR-like_helical_dom_sf"/>
</dbReference>
<dbReference type="SMART" id="SM00862">
    <property type="entry name" value="Trans_reg_C"/>
    <property type="match status" value="1"/>
</dbReference>
<dbReference type="PRINTS" id="PR00364">
    <property type="entry name" value="DISEASERSIST"/>
</dbReference>
<comment type="similarity">
    <text evidence="1">Belongs to the AfsR/DnrI/RedD regulatory family.</text>
</comment>
<comment type="caution">
    <text evidence="5">The sequence shown here is derived from an EMBL/GenBank/DDBJ whole genome shotgun (WGS) entry which is preliminary data.</text>
</comment>
<dbReference type="InterPro" id="IPR049945">
    <property type="entry name" value="AAA_22"/>
</dbReference>
<sequence>MRFGVLGPLAVWGPDGRQVRVPEVKVRALLAGLLIEPGRVVPADRLIDALWLGSLPANPAGALQTRVSQLRRVLGKDAVVARPPGYLLQVPPSEVDAVRFQELLTRAGASTGRARVDLLADALALWRGPALIEFADDEFARAEIARLEELRLTALEEQAEARLEIGEHAMLADELGDLVARHPLRERLRAAQLKALYRAGRQGEALDGYRLLREHLDDELGLEPGPELAALHQAILRQDPSLAAPRRQTRRTNLPAALTDLIGRDAAVSEVAGLLDAARLVTLTGPGGVGKTSLALETARRLADSYPDGVWLVELASTPAESVAEVVAAALDVRDEGSALADHLSDALRGQRVLLVLDNCEQVAGAVGRLTAHLLRAAPGLRVLATSQEPLGIGGEQLWNVPPLPSADAVRLFTARAAASAPGVALDPEAVSAICARLDGLPLALELAATRVRALGVRELAARLDDRFRVLGSGRSDAPARQRTLRAMIDWSWELLGPEEQTVLRRLAVHADGCTLAAAEAVCGGDDVLGLLARLVDRSLVVVGEGPRYRLLESVAAYCQERLEEAGEREEIRDRHRAYYLALAERAAPQLLGPEQRQWTVLLDAESANFRAALDGGDERLANALAWYWVLRGRLGEGRRWLASAVERGGTSATTQTWLDAFMLRTGEAHGCPPPEDGPGDDMELARATAFLAFAMVGIGDPAAGEEVAERALTAFRRAGEPWGIAFVRSVRARQAQVRGDLDAARTYAEQSRSAFAELGDRWGQVQVSFPLGQHAEIDGDYERAARIHRESLRMAEELELWTEVADRLSLLGRIAQLTGQQEQADDLHRRAMALAAEHGYTVGEEFAALGLALGARRQGRLEEAEELLRTWLAWDRALDSDPAIALILAELGFVAELRGDAEGALALHEEGMATARRTGDPRAVALALEGMAGALALGGEAERARELLAEAEALRESTGAPLPPAERGDVDRIRAALARQ</sequence>
<gene>
    <name evidence="5" type="ORF">GCM10009560_40530</name>
</gene>
<dbReference type="SMART" id="SM01043">
    <property type="entry name" value="BTAD"/>
    <property type="match status" value="1"/>
</dbReference>
<dbReference type="SUPFAM" id="SSF52540">
    <property type="entry name" value="P-loop containing nucleoside triphosphate hydrolases"/>
    <property type="match status" value="1"/>
</dbReference>
<dbReference type="CDD" id="cd15831">
    <property type="entry name" value="BTAD"/>
    <property type="match status" value="1"/>
</dbReference>
<dbReference type="Pfam" id="PF25872">
    <property type="entry name" value="HTH_77"/>
    <property type="match status" value="1"/>
</dbReference>
<dbReference type="InterPro" id="IPR005158">
    <property type="entry name" value="BTAD"/>
</dbReference>
<reference evidence="5 6" key="1">
    <citation type="journal article" date="2019" name="Int. J. Syst. Evol. Microbiol.">
        <title>The Global Catalogue of Microorganisms (GCM) 10K type strain sequencing project: providing services to taxonomists for standard genome sequencing and annotation.</title>
        <authorList>
            <consortium name="The Broad Institute Genomics Platform"/>
            <consortium name="The Broad Institute Genome Sequencing Center for Infectious Disease"/>
            <person name="Wu L."/>
            <person name="Ma J."/>
        </authorList>
    </citation>
    <scope>NUCLEOTIDE SEQUENCE [LARGE SCALE GENOMIC DNA]</scope>
    <source>
        <strain evidence="5 6">JCM 11136</strain>
    </source>
</reference>
<dbReference type="PANTHER" id="PTHR47691">
    <property type="entry name" value="REGULATOR-RELATED"/>
    <property type="match status" value="1"/>
</dbReference>
<keyword evidence="6" id="KW-1185">Reference proteome</keyword>
<feature type="domain" description="OmpR/PhoB-type" evidence="4">
    <location>
        <begin position="1"/>
        <end position="90"/>
    </location>
</feature>
<dbReference type="Gene3D" id="1.10.10.10">
    <property type="entry name" value="Winged helix-like DNA-binding domain superfamily/Winged helix DNA-binding domain"/>
    <property type="match status" value="1"/>
</dbReference>
<dbReference type="SUPFAM" id="SSF48452">
    <property type="entry name" value="TPR-like"/>
    <property type="match status" value="3"/>
</dbReference>
<dbReference type="Pfam" id="PF03704">
    <property type="entry name" value="BTAD"/>
    <property type="match status" value="1"/>
</dbReference>
<dbReference type="InterPro" id="IPR036388">
    <property type="entry name" value="WH-like_DNA-bd_sf"/>
</dbReference>
<dbReference type="PROSITE" id="PS51755">
    <property type="entry name" value="OMPR_PHOB"/>
    <property type="match status" value="1"/>
</dbReference>
<proteinExistence type="inferred from homology"/>
<evidence type="ECO:0000259" key="4">
    <source>
        <dbReference type="PROSITE" id="PS51755"/>
    </source>
</evidence>
<dbReference type="InterPro" id="IPR027417">
    <property type="entry name" value="P-loop_NTPase"/>
</dbReference>
<dbReference type="InterPro" id="IPR058852">
    <property type="entry name" value="HTH_77"/>
</dbReference>
<protein>
    <submittedName>
        <fullName evidence="5">BTAD domain-containing putative transcriptional regulator</fullName>
    </submittedName>
</protein>
<dbReference type="Gene3D" id="1.25.40.10">
    <property type="entry name" value="Tetratricopeptide repeat domain"/>
    <property type="match status" value="2"/>
</dbReference>
<dbReference type="Gene3D" id="3.40.50.300">
    <property type="entry name" value="P-loop containing nucleotide triphosphate hydrolases"/>
    <property type="match status" value="1"/>
</dbReference>
<dbReference type="Proteomes" id="UP001501578">
    <property type="component" value="Unassembled WGS sequence"/>
</dbReference>
<evidence type="ECO:0000256" key="2">
    <source>
        <dbReference type="ARBA" id="ARBA00023125"/>
    </source>
</evidence>
<name>A0ABN1PVH6_9ACTN</name>
<evidence type="ECO:0000313" key="6">
    <source>
        <dbReference type="Proteomes" id="UP001501578"/>
    </source>
</evidence>
<evidence type="ECO:0000313" key="5">
    <source>
        <dbReference type="EMBL" id="GAA0933912.1"/>
    </source>
</evidence>
<feature type="DNA-binding region" description="OmpR/PhoB-type" evidence="3">
    <location>
        <begin position="1"/>
        <end position="90"/>
    </location>
</feature>
<organism evidence="5 6">
    <name type="scientific">Nonomuraea longicatena</name>
    <dbReference type="NCBI Taxonomy" id="83682"/>
    <lineage>
        <taxon>Bacteria</taxon>
        <taxon>Bacillati</taxon>
        <taxon>Actinomycetota</taxon>
        <taxon>Actinomycetes</taxon>
        <taxon>Streptosporangiales</taxon>
        <taxon>Streptosporangiaceae</taxon>
        <taxon>Nonomuraea</taxon>
    </lineage>
</organism>
<evidence type="ECO:0000256" key="3">
    <source>
        <dbReference type="PROSITE-ProRule" id="PRU01091"/>
    </source>
</evidence>
<accession>A0ABN1PVH6</accession>
<dbReference type="SUPFAM" id="SSF46894">
    <property type="entry name" value="C-terminal effector domain of the bipartite response regulators"/>
    <property type="match status" value="1"/>
</dbReference>
<dbReference type="InterPro" id="IPR001867">
    <property type="entry name" value="OmpR/PhoB-type_DNA-bd"/>
</dbReference>
<dbReference type="PANTHER" id="PTHR47691:SF3">
    <property type="entry name" value="HTH-TYPE TRANSCRIPTIONAL REGULATOR RV0890C-RELATED"/>
    <property type="match status" value="1"/>
</dbReference>
<dbReference type="Pfam" id="PF13401">
    <property type="entry name" value="AAA_22"/>
    <property type="match status" value="1"/>
</dbReference>